<reference evidence="1" key="1">
    <citation type="submission" date="2014-09" db="EMBL/GenBank/DDBJ databases">
        <authorList>
            <person name="Magalhaes I.L.F."/>
            <person name="Oliveira U."/>
            <person name="Santos F.R."/>
            <person name="Vidigal T.H.D.A."/>
            <person name="Brescovit A.D."/>
            <person name="Santos A.J."/>
        </authorList>
    </citation>
    <scope>NUCLEOTIDE SEQUENCE</scope>
    <source>
        <tissue evidence="1">Shoot tissue taken approximately 20 cm above the soil surface</tissue>
    </source>
</reference>
<sequence length="16" mass="2017">MMSQWSKVNYLYQLIL</sequence>
<evidence type="ECO:0000313" key="1">
    <source>
        <dbReference type="EMBL" id="JAE28435.1"/>
    </source>
</evidence>
<reference evidence="1" key="2">
    <citation type="journal article" date="2015" name="Data Brief">
        <title>Shoot transcriptome of the giant reed, Arundo donax.</title>
        <authorList>
            <person name="Barrero R.A."/>
            <person name="Guerrero F.D."/>
            <person name="Moolhuijzen P."/>
            <person name="Goolsby J.A."/>
            <person name="Tidwell J."/>
            <person name="Bellgard S.E."/>
            <person name="Bellgard M.I."/>
        </authorList>
    </citation>
    <scope>NUCLEOTIDE SEQUENCE</scope>
    <source>
        <tissue evidence="1">Shoot tissue taken approximately 20 cm above the soil surface</tissue>
    </source>
</reference>
<dbReference type="AlphaFoldDB" id="A0A0A9GTT2"/>
<protein>
    <submittedName>
        <fullName evidence="1">Uncharacterized protein</fullName>
    </submittedName>
</protein>
<organism evidence="1">
    <name type="scientific">Arundo donax</name>
    <name type="common">Giant reed</name>
    <name type="synonym">Donax arundinaceus</name>
    <dbReference type="NCBI Taxonomy" id="35708"/>
    <lineage>
        <taxon>Eukaryota</taxon>
        <taxon>Viridiplantae</taxon>
        <taxon>Streptophyta</taxon>
        <taxon>Embryophyta</taxon>
        <taxon>Tracheophyta</taxon>
        <taxon>Spermatophyta</taxon>
        <taxon>Magnoliopsida</taxon>
        <taxon>Liliopsida</taxon>
        <taxon>Poales</taxon>
        <taxon>Poaceae</taxon>
        <taxon>PACMAD clade</taxon>
        <taxon>Arundinoideae</taxon>
        <taxon>Arundineae</taxon>
        <taxon>Arundo</taxon>
    </lineage>
</organism>
<name>A0A0A9GTT2_ARUDO</name>
<accession>A0A0A9GTT2</accession>
<proteinExistence type="predicted"/>
<dbReference type="EMBL" id="GBRH01169461">
    <property type="protein sequence ID" value="JAE28435.1"/>
    <property type="molecule type" value="Transcribed_RNA"/>
</dbReference>